<evidence type="ECO:0000256" key="5">
    <source>
        <dbReference type="ARBA" id="ARBA00022729"/>
    </source>
</evidence>
<comment type="caution">
    <text evidence="14">The sequence shown here is derived from an EMBL/GenBank/DDBJ whole genome shotgun (WGS) entry which is preliminary data.</text>
</comment>
<organism evidence="14 15">
    <name type="scientific">Dillenia turbinata</name>
    <dbReference type="NCBI Taxonomy" id="194707"/>
    <lineage>
        <taxon>Eukaryota</taxon>
        <taxon>Viridiplantae</taxon>
        <taxon>Streptophyta</taxon>
        <taxon>Embryophyta</taxon>
        <taxon>Tracheophyta</taxon>
        <taxon>Spermatophyta</taxon>
        <taxon>Magnoliopsida</taxon>
        <taxon>eudicotyledons</taxon>
        <taxon>Gunneridae</taxon>
        <taxon>Pentapetalae</taxon>
        <taxon>Dilleniales</taxon>
        <taxon>Dilleniaceae</taxon>
        <taxon>Dillenia</taxon>
    </lineage>
</organism>
<evidence type="ECO:0000256" key="10">
    <source>
        <dbReference type="ARBA" id="ARBA00023180"/>
    </source>
</evidence>
<dbReference type="PROSITE" id="PS50011">
    <property type="entry name" value="PROTEIN_KINASE_DOM"/>
    <property type="match status" value="1"/>
</dbReference>
<dbReference type="AlphaFoldDB" id="A0AAN8YSJ1"/>
<evidence type="ECO:0000256" key="3">
    <source>
        <dbReference type="ARBA" id="ARBA00022614"/>
    </source>
</evidence>
<evidence type="ECO:0000256" key="12">
    <source>
        <dbReference type="SAM" id="Phobius"/>
    </source>
</evidence>
<feature type="transmembrane region" description="Helical" evidence="12">
    <location>
        <begin position="843"/>
        <end position="866"/>
    </location>
</feature>
<dbReference type="GO" id="GO:0005886">
    <property type="term" value="C:plasma membrane"/>
    <property type="evidence" value="ECO:0007669"/>
    <property type="project" value="UniProtKB-SubCell"/>
</dbReference>
<name>A0AAN8YSJ1_9MAGN</name>
<dbReference type="InterPro" id="IPR003591">
    <property type="entry name" value="Leu-rich_rpt_typical-subtyp"/>
</dbReference>
<keyword evidence="4 12" id="KW-0812">Transmembrane</keyword>
<keyword evidence="2" id="KW-1003">Cell membrane</keyword>
<feature type="transmembrane region" description="Helical" evidence="12">
    <location>
        <begin position="605"/>
        <end position="628"/>
    </location>
</feature>
<keyword evidence="3" id="KW-0433">Leucine-rich repeat</keyword>
<dbReference type="InterPro" id="IPR032675">
    <property type="entry name" value="LRR_dom_sf"/>
</dbReference>
<proteinExistence type="predicted"/>
<evidence type="ECO:0000256" key="8">
    <source>
        <dbReference type="ARBA" id="ARBA00023136"/>
    </source>
</evidence>
<feature type="domain" description="Protein kinase" evidence="13">
    <location>
        <begin position="659"/>
        <end position="870"/>
    </location>
</feature>
<evidence type="ECO:0000313" key="14">
    <source>
        <dbReference type="EMBL" id="KAK6911117.1"/>
    </source>
</evidence>
<dbReference type="Pfam" id="PF00560">
    <property type="entry name" value="LRR_1"/>
    <property type="match status" value="8"/>
</dbReference>
<keyword evidence="5" id="KW-0732">Signal</keyword>
<reference evidence="14 15" key="1">
    <citation type="submission" date="2023-12" db="EMBL/GenBank/DDBJ databases">
        <title>A high-quality genome assembly for Dillenia turbinata (Dilleniales).</title>
        <authorList>
            <person name="Chanderbali A."/>
        </authorList>
    </citation>
    <scope>NUCLEOTIDE SEQUENCE [LARGE SCALE GENOMIC DNA]</scope>
    <source>
        <strain evidence="14">LSX21</strain>
        <tissue evidence="14">Leaf</tissue>
    </source>
</reference>
<feature type="binding site" evidence="11">
    <location>
        <position position="688"/>
    </location>
    <ligand>
        <name>ATP</name>
        <dbReference type="ChEBI" id="CHEBI:30616"/>
    </ligand>
</feature>
<keyword evidence="11" id="KW-0547">Nucleotide-binding</keyword>
<keyword evidence="15" id="KW-1185">Reference proteome</keyword>
<keyword evidence="8 12" id="KW-0472">Membrane</keyword>
<evidence type="ECO:0000256" key="1">
    <source>
        <dbReference type="ARBA" id="ARBA00004251"/>
    </source>
</evidence>
<evidence type="ECO:0000256" key="7">
    <source>
        <dbReference type="ARBA" id="ARBA00022989"/>
    </source>
</evidence>
<dbReference type="PANTHER" id="PTHR27000:SF585">
    <property type="entry name" value="LEUCINE-RICH REPEAT RECEPTOR-LIKE PROTEIN KINASE PEPR1"/>
    <property type="match status" value="1"/>
</dbReference>
<keyword evidence="7 12" id="KW-1133">Transmembrane helix</keyword>
<evidence type="ECO:0000256" key="9">
    <source>
        <dbReference type="ARBA" id="ARBA00023170"/>
    </source>
</evidence>
<dbReference type="Gene3D" id="3.80.10.10">
    <property type="entry name" value="Ribonuclease Inhibitor"/>
    <property type="match status" value="2"/>
</dbReference>
<dbReference type="GO" id="GO:0004672">
    <property type="term" value="F:protein kinase activity"/>
    <property type="evidence" value="ECO:0007669"/>
    <property type="project" value="InterPro"/>
</dbReference>
<dbReference type="Gene3D" id="3.30.200.20">
    <property type="entry name" value="Phosphorylase Kinase, domain 1"/>
    <property type="match status" value="1"/>
</dbReference>
<gene>
    <name evidence="14" type="ORF">RJ641_023210</name>
</gene>
<keyword evidence="10" id="KW-0325">Glycoprotein</keyword>
<dbReference type="PANTHER" id="PTHR27000">
    <property type="entry name" value="LEUCINE-RICH REPEAT RECEPTOR-LIKE PROTEIN KINASE FAMILY PROTEIN-RELATED"/>
    <property type="match status" value="1"/>
</dbReference>
<protein>
    <submittedName>
        <fullName evidence="14">Leucine-rich repeat</fullName>
    </submittedName>
</protein>
<keyword evidence="6" id="KW-0677">Repeat</keyword>
<dbReference type="PROSITE" id="PS00107">
    <property type="entry name" value="PROTEIN_KINASE_ATP"/>
    <property type="match status" value="1"/>
</dbReference>
<evidence type="ECO:0000259" key="13">
    <source>
        <dbReference type="PROSITE" id="PS50011"/>
    </source>
</evidence>
<dbReference type="SUPFAM" id="SSF52058">
    <property type="entry name" value="L domain-like"/>
    <property type="match status" value="1"/>
</dbReference>
<dbReference type="InterPro" id="IPR017441">
    <property type="entry name" value="Protein_kinase_ATP_BS"/>
</dbReference>
<dbReference type="InterPro" id="IPR000719">
    <property type="entry name" value="Prot_kinase_dom"/>
</dbReference>
<dbReference type="FunFam" id="3.80.10.10:FF:000470">
    <property type="entry name" value="LRR receptor-like serine/threonine-protein kinase RPK2"/>
    <property type="match status" value="1"/>
</dbReference>
<keyword evidence="9" id="KW-0675">Receptor</keyword>
<evidence type="ECO:0000256" key="2">
    <source>
        <dbReference type="ARBA" id="ARBA00022475"/>
    </source>
</evidence>
<keyword evidence="11" id="KW-0067">ATP-binding</keyword>
<dbReference type="Pfam" id="PF13855">
    <property type="entry name" value="LRR_8"/>
    <property type="match status" value="2"/>
</dbReference>
<dbReference type="SUPFAM" id="SSF52047">
    <property type="entry name" value="RNI-like"/>
    <property type="match status" value="1"/>
</dbReference>
<dbReference type="InterPro" id="IPR011009">
    <property type="entry name" value="Kinase-like_dom_sf"/>
</dbReference>
<evidence type="ECO:0000256" key="6">
    <source>
        <dbReference type="ARBA" id="ARBA00022737"/>
    </source>
</evidence>
<dbReference type="FunFam" id="3.80.10.10:FF:000095">
    <property type="entry name" value="LRR receptor-like serine/threonine-protein kinase GSO1"/>
    <property type="match status" value="2"/>
</dbReference>
<dbReference type="GO" id="GO:0005524">
    <property type="term" value="F:ATP binding"/>
    <property type="evidence" value="ECO:0007669"/>
    <property type="project" value="UniProtKB-UniRule"/>
</dbReference>
<accession>A0AAN8YSJ1</accession>
<sequence length="870" mass="95578">MRLVLGLGCFLLFLFYFGISIVYCLSSNGKTLLSLVSNWSLPPSLQWKASDSFPCMWVGVECDLHTYHVISLNLSNFKISDNLNMLQNLRFLNFHGNSLSGPVPNSLFLIPHLQSIYLSENKLTSSIPEIVGNLSEVVSLWLYGYQFSGTIPSSAANCSNLQELYLNDNQFVGVLPENLNKLENLVYLDVSSNSMRGAIPMGLGKCKCLDNLFLSFNSFSGQKPAAFGNCSSLTAFAALSNNLTGRISTSFGLLNKLSILYLSENRLSGTVPPELGNCKSLQSLKLNDNQLEGTIPSELPLQLSKLIQLKNVSLYNKHFLGIIPQDLGIHSSLVQLDFTNNSFTGTIPPHLCFRKQLKVLNMGFNNLSGGIPSDVGNCSSLKRLRLQKNNFTGVLPEFFNNPDLLFMDISENNIHGTIPSSLGNCRNLTSINLSTNKLTGVIPQEIGKLSNLQQLNLSHNNLEGPLPSQLVNCTNLFEIDVGFNSLNGSFPSIFDKLSEIQLGGNLFGGNIPLDIGGLQNLIYALNLSNNGLIGELPLSMGKLIRLQILDISRNNLTGTLTDLDGTHSLIEINISDNNFSGPVPESLMTCDPPPVSGKGPSKLQIAMIALGSTISSVLVVLGLGFIILRWKRPKREAEISSQGGSSATLKMLMESTENLNQRFIIGTGAHGTVYKATLGEEKIFAIKKFSLVGQKALSKSMVREIQTLAMIRYRNLVKLQDFWLRRDPENAFTTAKGKESDVCSYRVVLLELITRRQALDSSFGEETEIVGWVRSVWRNSQDIKRIVDPSLGEELLDTSIMVQVVSVFFVALRCTEKKTNLRPIMRDAVKQLIDANSLIGIDVLVASLGTVVCIVCLEVFPLSIFVDGWK</sequence>
<evidence type="ECO:0000256" key="11">
    <source>
        <dbReference type="PROSITE-ProRule" id="PRU10141"/>
    </source>
</evidence>
<dbReference type="SMART" id="SM00369">
    <property type="entry name" value="LRR_TYP"/>
    <property type="match status" value="6"/>
</dbReference>
<dbReference type="SUPFAM" id="SSF56112">
    <property type="entry name" value="Protein kinase-like (PK-like)"/>
    <property type="match status" value="1"/>
</dbReference>
<dbReference type="EMBL" id="JBAMMX010000028">
    <property type="protein sequence ID" value="KAK6911117.1"/>
    <property type="molecule type" value="Genomic_DNA"/>
</dbReference>
<dbReference type="PRINTS" id="PR00019">
    <property type="entry name" value="LEURICHRPT"/>
</dbReference>
<comment type="subcellular location">
    <subcellularLocation>
        <location evidence="1">Cell membrane</location>
        <topology evidence="1">Single-pass type I membrane protein</topology>
    </subcellularLocation>
</comment>
<evidence type="ECO:0000313" key="15">
    <source>
        <dbReference type="Proteomes" id="UP001370490"/>
    </source>
</evidence>
<dbReference type="GO" id="GO:0051606">
    <property type="term" value="P:detection of stimulus"/>
    <property type="evidence" value="ECO:0007669"/>
    <property type="project" value="UniProtKB-ARBA"/>
</dbReference>
<dbReference type="Proteomes" id="UP001370490">
    <property type="component" value="Unassembled WGS sequence"/>
</dbReference>
<evidence type="ECO:0000256" key="4">
    <source>
        <dbReference type="ARBA" id="ARBA00022692"/>
    </source>
</evidence>
<dbReference type="InterPro" id="IPR001611">
    <property type="entry name" value="Leu-rich_rpt"/>
</dbReference>